<protein>
    <submittedName>
        <fullName evidence="2">Uncharacterized protein</fullName>
    </submittedName>
</protein>
<sequence length="282" mass="30566">MEVGVTRRAASGLRGRRKLARWRGSRRDGRVRLSCTASSLDEWNGVCLSQACQAAKNQATLLATTGPVGMLAAFGLLKWNQAGEEGSASSSGASVEGSPGEEEEEGRVVEMETDVYGLDGYRLTRVPRGSPGARLKILLPDMERPRTFYFAETAKRKSVVFATTVERPVGIVFGESSEGRVVITQVDKGTDAYRKSQVAKLGEGDRFSAPEVGDRVRACSSINFFYSQASLFGVKPPARTVVLFGTEGKSFDEFCSALSKSQVSDGDLTLVLERDKEEESSR</sequence>
<name>A0A7S2WWM6_9CHLO</name>
<dbReference type="AlphaFoldDB" id="A0A7S2WWM6"/>
<proteinExistence type="predicted"/>
<evidence type="ECO:0000256" key="1">
    <source>
        <dbReference type="SAM" id="MobiDB-lite"/>
    </source>
</evidence>
<evidence type="ECO:0000313" key="2">
    <source>
        <dbReference type="EMBL" id="CAD9711570.1"/>
    </source>
</evidence>
<dbReference type="EMBL" id="HBHL01000640">
    <property type="protein sequence ID" value="CAD9711570.1"/>
    <property type="molecule type" value="Transcribed_RNA"/>
</dbReference>
<gene>
    <name evidence="2" type="ORF">CPRI1469_LOCUS410</name>
</gene>
<feature type="compositionally biased region" description="Low complexity" evidence="1">
    <location>
        <begin position="85"/>
        <end position="98"/>
    </location>
</feature>
<feature type="region of interest" description="Disordered" evidence="1">
    <location>
        <begin position="85"/>
        <end position="107"/>
    </location>
</feature>
<accession>A0A7S2WWM6</accession>
<reference evidence="2" key="1">
    <citation type="submission" date="2021-01" db="EMBL/GenBank/DDBJ databases">
        <authorList>
            <person name="Corre E."/>
            <person name="Pelletier E."/>
            <person name="Niang G."/>
            <person name="Scheremetjew M."/>
            <person name="Finn R."/>
            <person name="Kale V."/>
            <person name="Holt S."/>
            <person name="Cochrane G."/>
            <person name="Meng A."/>
            <person name="Brown T."/>
            <person name="Cohen L."/>
        </authorList>
    </citation>
    <scope>NUCLEOTIDE SEQUENCE</scope>
    <source>
        <strain evidence="2">CCMP1205</strain>
    </source>
</reference>
<organism evidence="2">
    <name type="scientific">Chloropicon primus</name>
    <dbReference type="NCBI Taxonomy" id="1764295"/>
    <lineage>
        <taxon>Eukaryota</taxon>
        <taxon>Viridiplantae</taxon>
        <taxon>Chlorophyta</taxon>
        <taxon>Chloropicophyceae</taxon>
        <taxon>Chloropicales</taxon>
        <taxon>Chloropicaceae</taxon>
        <taxon>Chloropicon</taxon>
    </lineage>
</organism>